<evidence type="ECO:0008006" key="3">
    <source>
        <dbReference type="Google" id="ProtNLM"/>
    </source>
</evidence>
<dbReference type="GO" id="GO:0016491">
    <property type="term" value="F:oxidoreductase activity"/>
    <property type="evidence" value="ECO:0007669"/>
    <property type="project" value="InterPro"/>
</dbReference>
<name>A0A382FJZ3_9ZZZZ</name>
<proteinExistence type="predicted"/>
<dbReference type="EMBL" id="UINC01050233">
    <property type="protein sequence ID" value="SVB62955.1"/>
    <property type="molecule type" value="Genomic_DNA"/>
</dbReference>
<dbReference type="NCBIfam" id="NF041278">
    <property type="entry name" value="CmcJ_NvfI_EfuI"/>
    <property type="match status" value="1"/>
</dbReference>
<dbReference type="InterPro" id="IPR044053">
    <property type="entry name" value="AsaB-like"/>
</dbReference>
<accession>A0A382FJZ3</accession>
<organism evidence="2">
    <name type="scientific">marine metagenome</name>
    <dbReference type="NCBI Taxonomy" id="408172"/>
    <lineage>
        <taxon>unclassified sequences</taxon>
        <taxon>metagenomes</taxon>
        <taxon>ecological metagenomes</taxon>
    </lineage>
</organism>
<protein>
    <recommendedName>
        <fullName evidence="3">Methyltransferase</fullName>
    </recommendedName>
</protein>
<gene>
    <name evidence="2" type="ORF">METZ01_LOCUS215809</name>
</gene>
<evidence type="ECO:0000256" key="1">
    <source>
        <dbReference type="SAM" id="MobiDB-lite"/>
    </source>
</evidence>
<dbReference type="PANTHER" id="PTHR34598:SF3">
    <property type="entry name" value="OXIDOREDUCTASE AN1597"/>
    <property type="match status" value="1"/>
</dbReference>
<evidence type="ECO:0000313" key="2">
    <source>
        <dbReference type="EMBL" id="SVB62955.1"/>
    </source>
</evidence>
<reference evidence="2" key="1">
    <citation type="submission" date="2018-05" db="EMBL/GenBank/DDBJ databases">
        <authorList>
            <person name="Lanie J.A."/>
            <person name="Ng W.-L."/>
            <person name="Kazmierczak K.M."/>
            <person name="Andrzejewski T.M."/>
            <person name="Davidsen T.M."/>
            <person name="Wayne K.J."/>
            <person name="Tettelin H."/>
            <person name="Glass J.I."/>
            <person name="Rusch D."/>
            <person name="Podicherti R."/>
            <person name="Tsui H.-C.T."/>
            <person name="Winkler M.E."/>
        </authorList>
    </citation>
    <scope>NUCLEOTIDE SEQUENCE</scope>
</reference>
<dbReference type="AlphaFoldDB" id="A0A382FJZ3"/>
<feature type="region of interest" description="Disordered" evidence="1">
    <location>
        <begin position="120"/>
        <end position="147"/>
    </location>
</feature>
<sequence length="290" mass="33384">MGDETSNTSEMAGLEEIEAPFYYLSDTSETPVFKQTSKPSDVNNFQSSRKPTLMKIQNGRLLAKQPSLDTEGFAFSKQTTEVVDFFDDSELDIVYTPKIEELIKKLTGGTKVVAFDHTRRSTVPEQREKYNARDPVPAPHSDYSDASAEQRMRDVFGDKIGDRLDRRFAIVNAWRSMTGTIEQWPLAVCDARTINEDLLIDTYRHAPHRAEPSFEYSRSSSTRHATFDSAHRWFYFPEMQRDEVLLFKNYDTIKDGTARFSLHSAFEDPFTPPEPKPRESIETRAFVFFD</sequence>
<dbReference type="PANTHER" id="PTHR34598">
    <property type="entry name" value="BLL6449 PROTEIN"/>
    <property type="match status" value="1"/>
</dbReference>